<dbReference type="RefSeq" id="WP_059073916.1">
    <property type="nucleotide sequence ID" value="NZ_CP049366.1"/>
</dbReference>
<dbReference type="KEGG" id="cpab:G6534_05735"/>
<reference evidence="4 5" key="1">
    <citation type="submission" date="2020-02" db="EMBL/GenBank/DDBJ databases">
        <title>Complete Genome Sequence of Lactobacillus sp. NFFJ11 Isolated from animal feed.</title>
        <authorList>
            <person name="Jung J.Y."/>
        </authorList>
    </citation>
    <scope>NUCLEOTIDE SEQUENCE [LARGE SCALE GENOMIC DNA]</scope>
    <source>
        <strain evidence="4 5">NFFJ11</strain>
    </source>
</reference>
<feature type="domain" description="SCP" evidence="2">
    <location>
        <begin position="118"/>
        <end position="232"/>
    </location>
</feature>
<dbReference type="Pfam" id="PF03217">
    <property type="entry name" value="SlpA"/>
    <property type="match status" value="1"/>
</dbReference>
<dbReference type="EMBL" id="CP049366">
    <property type="protein sequence ID" value="QMT84154.1"/>
    <property type="molecule type" value="Genomic_DNA"/>
</dbReference>
<evidence type="ECO:0000313" key="5">
    <source>
        <dbReference type="Proteomes" id="UP000514410"/>
    </source>
</evidence>
<proteinExistence type="predicted"/>
<keyword evidence="1" id="KW-0732">Signal</keyword>
<dbReference type="InterPro" id="IPR014044">
    <property type="entry name" value="CAP_dom"/>
</dbReference>
<organism evidence="4 5">
    <name type="scientific">Companilactobacillus pabuli</name>
    <dbReference type="NCBI Taxonomy" id="2714036"/>
    <lineage>
        <taxon>Bacteria</taxon>
        <taxon>Bacillati</taxon>
        <taxon>Bacillota</taxon>
        <taxon>Bacilli</taxon>
        <taxon>Lactobacillales</taxon>
        <taxon>Lactobacillaceae</taxon>
        <taxon>Companilactobacillus</taxon>
    </lineage>
</organism>
<evidence type="ECO:0000259" key="3">
    <source>
        <dbReference type="Pfam" id="PF03217"/>
    </source>
</evidence>
<evidence type="ECO:0000313" key="4">
    <source>
        <dbReference type="EMBL" id="QMT84154.1"/>
    </source>
</evidence>
<dbReference type="Proteomes" id="UP000514410">
    <property type="component" value="Chromosome"/>
</dbReference>
<dbReference type="InterPro" id="IPR024968">
    <property type="entry name" value="SlpA_C_lactobacillus"/>
</dbReference>
<feature type="chain" id="PRO_5029558918" description="SCP domain-containing protein" evidence="1">
    <location>
        <begin position="24"/>
        <end position="271"/>
    </location>
</feature>
<dbReference type="Pfam" id="PF00188">
    <property type="entry name" value="CAP"/>
    <property type="match status" value="1"/>
</dbReference>
<feature type="signal peptide" evidence="1">
    <location>
        <begin position="1"/>
        <end position="23"/>
    </location>
</feature>
<gene>
    <name evidence="4" type="ORF">G6534_05735</name>
</gene>
<dbReference type="AlphaFoldDB" id="A0A7L7KYU1"/>
<sequence>MKKTTIFGIFAAALISVGGIFTATTTDTKASAIPTVFVRKITRLYTSDGELINNRALGEYTSWIVGKTGFIDGAEYYQVATNEYVKASDGQIYNDLDNDVPLGTYKPDTHKISDYFVKYVNALHKANGSEPVHTNADFENYAMQRAAQQNGNVLDHTTATRNLNENLSSDGLAYLLKWGYVHSDRDVAYYVLKDWYTDEYNTIPMGQAGHFGHSANVLYAGPTIGFGISNNAAAFVADPVGASSYDAFNWLYNYAGTTPNTNFISKDSVPE</sequence>
<protein>
    <recommendedName>
        <fullName evidence="6">SCP domain-containing protein</fullName>
    </recommendedName>
</protein>
<name>A0A7L7KYU1_9LACO</name>
<keyword evidence="5" id="KW-1185">Reference proteome</keyword>
<feature type="domain" description="S-layer protein C-terminal" evidence="3">
    <location>
        <begin position="28"/>
        <end position="88"/>
    </location>
</feature>
<evidence type="ECO:0000259" key="2">
    <source>
        <dbReference type="Pfam" id="PF00188"/>
    </source>
</evidence>
<accession>A0A7L7KYU1</accession>
<evidence type="ECO:0000256" key="1">
    <source>
        <dbReference type="SAM" id="SignalP"/>
    </source>
</evidence>
<evidence type="ECO:0008006" key="6">
    <source>
        <dbReference type="Google" id="ProtNLM"/>
    </source>
</evidence>